<evidence type="ECO:0000313" key="4">
    <source>
        <dbReference type="EMBL" id="MEE6259089.1"/>
    </source>
</evidence>
<dbReference type="GO" id="GO:0032259">
    <property type="term" value="P:methylation"/>
    <property type="evidence" value="ECO:0007669"/>
    <property type="project" value="UniProtKB-KW"/>
</dbReference>
<dbReference type="EMBL" id="JAZGQK010000008">
    <property type="protein sequence ID" value="MEE6259089.1"/>
    <property type="molecule type" value="Genomic_DNA"/>
</dbReference>
<evidence type="ECO:0000313" key="5">
    <source>
        <dbReference type="Proteomes" id="UP001332243"/>
    </source>
</evidence>
<dbReference type="EC" id="2.1.-.-" evidence="4"/>
<comment type="caution">
    <text evidence="4">The sequence shown here is derived from an EMBL/GenBank/DDBJ whole genome shotgun (WGS) entry which is preliminary data.</text>
</comment>
<evidence type="ECO:0000256" key="2">
    <source>
        <dbReference type="SAM" id="MobiDB-lite"/>
    </source>
</evidence>
<feature type="domain" description="Methyltransferase" evidence="3">
    <location>
        <begin position="42"/>
        <end position="134"/>
    </location>
</feature>
<keyword evidence="4" id="KW-0489">Methyltransferase</keyword>
<keyword evidence="1 4" id="KW-0808">Transferase</keyword>
<accession>A0ABU7RS68</accession>
<evidence type="ECO:0000256" key="1">
    <source>
        <dbReference type="ARBA" id="ARBA00022679"/>
    </source>
</evidence>
<dbReference type="InterPro" id="IPR041698">
    <property type="entry name" value="Methyltransf_25"/>
</dbReference>
<dbReference type="CDD" id="cd02440">
    <property type="entry name" value="AdoMet_MTases"/>
    <property type="match status" value="1"/>
</dbReference>
<evidence type="ECO:0000259" key="3">
    <source>
        <dbReference type="Pfam" id="PF13649"/>
    </source>
</evidence>
<protein>
    <submittedName>
        <fullName evidence="4">Class I SAM-dependent methyltransferase</fullName>
        <ecNumber evidence="4">2.1.-.-</ecNumber>
    </submittedName>
</protein>
<dbReference type="Proteomes" id="UP001332243">
    <property type="component" value="Unassembled WGS sequence"/>
</dbReference>
<keyword evidence="5" id="KW-1185">Reference proteome</keyword>
<dbReference type="InterPro" id="IPR029063">
    <property type="entry name" value="SAM-dependent_MTases_sf"/>
</dbReference>
<dbReference type="PANTHER" id="PTHR43861">
    <property type="entry name" value="TRANS-ACONITATE 2-METHYLTRANSFERASE-RELATED"/>
    <property type="match status" value="1"/>
</dbReference>
<sequence>MSGVSEEFADPRLVALHDSWDPVRADIPFLVDLAAQLPARSIVDLGCGTGRLAVELALRGHQVTAVDPSPAMLEHARHRPGASLVRWTEGDASCLGVAEYDLAVLAGQVVEVITDDRDLLATFTALRRALRPGGTLSFDSRNPITRCWLAWTPRTTRRLLADGVEAWFQDVHAEGDRVRYQTHYRFPDGTERVSHNERRFRSYAWLVHALADVGFAVDPMDYDDPNLVFLASATPPRPAVALRFEGTPPADWRAVIRYDPNDSVTVALADLDTVEVLARLRRLRVPAEMVYREARRLGLDWDPEREVHRRSEADMSAWRQRDREHRERLKHDFLRRRSED</sequence>
<dbReference type="Gene3D" id="3.40.50.150">
    <property type="entry name" value="Vaccinia Virus protein VP39"/>
    <property type="match status" value="1"/>
</dbReference>
<feature type="region of interest" description="Disordered" evidence="2">
    <location>
        <begin position="312"/>
        <end position="340"/>
    </location>
</feature>
<gene>
    <name evidence="4" type="ORF">V1633_11380</name>
</gene>
<proteinExistence type="predicted"/>
<dbReference type="GO" id="GO:0008168">
    <property type="term" value="F:methyltransferase activity"/>
    <property type="evidence" value="ECO:0007669"/>
    <property type="project" value="UniProtKB-KW"/>
</dbReference>
<dbReference type="SUPFAM" id="SSF53335">
    <property type="entry name" value="S-adenosyl-L-methionine-dependent methyltransferases"/>
    <property type="match status" value="1"/>
</dbReference>
<dbReference type="RefSeq" id="WP_331214220.1">
    <property type="nucleotide sequence ID" value="NZ_JAZGQK010000008.1"/>
</dbReference>
<reference evidence="4 5" key="1">
    <citation type="submission" date="2024-01" db="EMBL/GenBank/DDBJ databases">
        <title>Genome insights into Plantactinospora sonchi sp. nov.</title>
        <authorList>
            <person name="Wang L."/>
        </authorList>
    </citation>
    <scope>NUCLEOTIDE SEQUENCE [LARGE SCALE GENOMIC DNA]</scope>
    <source>
        <strain evidence="4 5">NEAU-QY2</strain>
    </source>
</reference>
<dbReference type="Pfam" id="PF13649">
    <property type="entry name" value="Methyltransf_25"/>
    <property type="match status" value="1"/>
</dbReference>
<organism evidence="4 5">
    <name type="scientific">Plantactinospora sonchi</name>
    <dbReference type="NCBI Taxonomy" id="1544735"/>
    <lineage>
        <taxon>Bacteria</taxon>
        <taxon>Bacillati</taxon>
        <taxon>Actinomycetota</taxon>
        <taxon>Actinomycetes</taxon>
        <taxon>Micromonosporales</taxon>
        <taxon>Micromonosporaceae</taxon>
        <taxon>Plantactinospora</taxon>
    </lineage>
</organism>
<name>A0ABU7RS68_9ACTN</name>